<keyword evidence="1" id="KW-0472">Membrane</keyword>
<evidence type="ECO:0000313" key="2">
    <source>
        <dbReference type="EMBL" id="KAK4303789.1"/>
    </source>
</evidence>
<reference evidence="2" key="1">
    <citation type="submission" date="2023-11" db="EMBL/GenBank/DDBJ databases">
        <title>Genome assemblies of two species of porcelain crab, Petrolisthes cinctipes and Petrolisthes manimaculis (Anomura: Porcellanidae).</title>
        <authorList>
            <person name="Angst P."/>
        </authorList>
    </citation>
    <scope>NUCLEOTIDE SEQUENCE</scope>
    <source>
        <strain evidence="2">PB745_02</strain>
        <tissue evidence="2">Gill</tissue>
    </source>
</reference>
<proteinExistence type="predicted"/>
<keyword evidence="1" id="KW-1133">Transmembrane helix</keyword>
<evidence type="ECO:0000256" key="1">
    <source>
        <dbReference type="SAM" id="Phobius"/>
    </source>
</evidence>
<organism evidence="2 3">
    <name type="scientific">Petrolisthes manimaculis</name>
    <dbReference type="NCBI Taxonomy" id="1843537"/>
    <lineage>
        <taxon>Eukaryota</taxon>
        <taxon>Metazoa</taxon>
        <taxon>Ecdysozoa</taxon>
        <taxon>Arthropoda</taxon>
        <taxon>Crustacea</taxon>
        <taxon>Multicrustacea</taxon>
        <taxon>Malacostraca</taxon>
        <taxon>Eumalacostraca</taxon>
        <taxon>Eucarida</taxon>
        <taxon>Decapoda</taxon>
        <taxon>Pleocyemata</taxon>
        <taxon>Anomura</taxon>
        <taxon>Galatheoidea</taxon>
        <taxon>Porcellanidae</taxon>
        <taxon>Petrolisthes</taxon>
    </lineage>
</organism>
<keyword evidence="1" id="KW-0812">Transmembrane</keyword>
<sequence>MVEQHHHGDENMEVDKVSVSGTDSFTLPLAAIFCIAIAAYVVLIVVGLSVRQCLLKKGVCCGQCPDIPCCNCAELGLHCAQACCNCGPLPSCASLMDTYCPTDQECECLDVGSCSTCQECPSAICCENSHCGDACGPSLCGDSQLCECQSCSYTCAAPECSTINCLCCEITIKGRGTPGDQNEDPSSP</sequence>
<dbReference type="EMBL" id="JAWZYT010002528">
    <property type="protein sequence ID" value="KAK4303789.1"/>
    <property type="molecule type" value="Genomic_DNA"/>
</dbReference>
<dbReference type="AlphaFoldDB" id="A0AAE1P896"/>
<comment type="caution">
    <text evidence="2">The sequence shown here is derived from an EMBL/GenBank/DDBJ whole genome shotgun (WGS) entry which is preliminary data.</text>
</comment>
<gene>
    <name evidence="2" type="ORF">Pmani_024229</name>
</gene>
<evidence type="ECO:0000313" key="3">
    <source>
        <dbReference type="Proteomes" id="UP001292094"/>
    </source>
</evidence>
<protein>
    <submittedName>
        <fullName evidence="2">Uncharacterized protein</fullName>
    </submittedName>
</protein>
<dbReference type="Proteomes" id="UP001292094">
    <property type="component" value="Unassembled WGS sequence"/>
</dbReference>
<accession>A0AAE1P896</accession>
<keyword evidence="3" id="KW-1185">Reference proteome</keyword>
<name>A0AAE1P896_9EUCA</name>
<feature type="transmembrane region" description="Helical" evidence="1">
    <location>
        <begin position="25"/>
        <end position="48"/>
    </location>
</feature>